<keyword evidence="3" id="KW-0479">Metal-binding</keyword>
<keyword evidence="1 3" id="KW-0210">Decarboxylase</keyword>
<dbReference type="GO" id="GO:0004632">
    <property type="term" value="F:phosphopantothenate--cysteine ligase activity"/>
    <property type="evidence" value="ECO:0007669"/>
    <property type="project" value="UniProtKB-UniRule"/>
</dbReference>
<keyword evidence="3" id="KW-0511">Multifunctional enzyme</keyword>
<dbReference type="HAMAP" id="MF_02225">
    <property type="entry name" value="CoaBC"/>
    <property type="match status" value="1"/>
</dbReference>
<dbReference type="InterPro" id="IPR003382">
    <property type="entry name" value="Flavoprotein"/>
</dbReference>
<evidence type="ECO:0000313" key="7">
    <source>
        <dbReference type="Proteomes" id="UP000616143"/>
    </source>
</evidence>
<comment type="caution">
    <text evidence="3">Lacks conserved residue(s) required for the propagation of feature annotation.</text>
</comment>
<dbReference type="InterPro" id="IPR005252">
    <property type="entry name" value="CoaBC"/>
</dbReference>
<evidence type="ECO:0000259" key="4">
    <source>
        <dbReference type="Pfam" id="PF02441"/>
    </source>
</evidence>
<dbReference type="RefSeq" id="WP_188848505.1">
    <property type="nucleotide sequence ID" value="NZ_BMQS01000011.1"/>
</dbReference>
<dbReference type="GO" id="GO:0071513">
    <property type="term" value="C:phosphopantothenoylcysteine decarboxylase complex"/>
    <property type="evidence" value="ECO:0007669"/>
    <property type="project" value="TreeGrafter"/>
</dbReference>
<feature type="domain" description="DNA/pantothenate metabolism flavoprotein C-terminal" evidence="5">
    <location>
        <begin position="191"/>
        <end position="402"/>
    </location>
</feature>
<proteinExistence type="inferred from homology"/>
<sequence>MIHPSKAIIGEISSELKGRTIALGVTGSISLYKSIDLARAMMRRGAEVRVVMTEAATKLISSEVFRWATGNPVVTDLTGELEHVTLAKESSSMVVAPASADALNKMALGVADNSLVATFLNVVGSGKPALVAPAMHGPMYSAPQVRDSIRRLKEMGVKVVEPLMVRDVAHYPELDHLVTLVTSYTLRGDDLDGVRILVTAGPTREYLDPVRFLSNPSSGLMGISIANEATARGAEVTVVKGPTELRSFAQEEISVETTDEMTKEVNGALSSKPYHAAILAGAPADFRFQGVRNSKVDSHSEVPEVKLERTQKVSEVLRKYDLLKVGFSAETVSSEEELRERAVRKMDRHGFDVVVANNVARRDIGFSSKENEVIIITPKRTIKVEKAPKWVVARTLIDVVKEELKSRGMK</sequence>
<dbReference type="PANTHER" id="PTHR14359:SF6">
    <property type="entry name" value="PHOSPHOPANTOTHENOYLCYSTEINE DECARBOXYLASE"/>
    <property type="match status" value="1"/>
</dbReference>
<dbReference type="GO" id="GO:0015937">
    <property type="term" value="P:coenzyme A biosynthetic process"/>
    <property type="evidence" value="ECO:0007669"/>
    <property type="project" value="UniProtKB-UniRule"/>
</dbReference>
<dbReference type="InterPro" id="IPR036551">
    <property type="entry name" value="Flavin_trans-like"/>
</dbReference>
<dbReference type="InterPro" id="IPR007085">
    <property type="entry name" value="DNA/pantothenate-metab_flavo_C"/>
</dbReference>
<evidence type="ECO:0000256" key="1">
    <source>
        <dbReference type="ARBA" id="ARBA00022793"/>
    </source>
</evidence>
<dbReference type="OrthoDB" id="10536at2157"/>
<dbReference type="Proteomes" id="UP000616143">
    <property type="component" value="Unassembled WGS sequence"/>
</dbReference>
<keyword evidence="3" id="KW-0285">Flavoprotein</keyword>
<protein>
    <recommendedName>
        <fullName evidence="3">Coenzyme A biosynthesis bifunctional protein CoaBC</fullName>
    </recommendedName>
    <alternativeName>
        <fullName evidence="3">DNA/pantothenate metabolism flavoprotein</fullName>
    </alternativeName>
    <alternativeName>
        <fullName evidence="3">Phosphopantothenoylcysteine synthetase/decarboxylase</fullName>
        <shortName evidence="3">PPCS-PPCDC</shortName>
    </alternativeName>
    <domain>
        <recommendedName>
            <fullName evidence="3">Phosphopantothenoylcysteine decarboxylase</fullName>
            <shortName evidence="3">PPC decarboxylase</shortName>
            <shortName evidence="3">PPC-DC</shortName>
            <ecNumber evidence="3">4.1.1.36</ecNumber>
        </recommendedName>
        <alternativeName>
            <fullName evidence="3">CoaC</fullName>
        </alternativeName>
    </domain>
    <domain>
        <recommendedName>
            <fullName evidence="3">Phosphopantothenate--cysteine ligase</fullName>
            <ecNumber evidence="3">6.3.2.5</ecNumber>
        </recommendedName>
        <alternativeName>
            <fullName evidence="3">CoaB</fullName>
        </alternativeName>
        <alternativeName>
            <fullName evidence="3">Phosphopantothenoylcysteine synthetase</fullName>
            <shortName evidence="3">PPC synthetase</shortName>
            <shortName evidence="3">PPC-S</shortName>
        </alternativeName>
    </domain>
</protein>
<accession>A0A830H1C2</accession>
<keyword evidence="2 3" id="KW-0456">Lyase</keyword>
<dbReference type="EC" id="4.1.1.36" evidence="3"/>
<dbReference type="NCBIfam" id="TIGR00521">
    <property type="entry name" value="coaBC_dfp"/>
    <property type="match status" value="1"/>
</dbReference>
<gene>
    <name evidence="3" type="primary">coaBC</name>
    <name evidence="6" type="ORF">GCM10007116_13390</name>
</gene>
<reference evidence="6" key="2">
    <citation type="submission" date="2020-09" db="EMBL/GenBank/DDBJ databases">
        <authorList>
            <person name="Sun Q."/>
            <person name="Ohkuma M."/>
        </authorList>
    </citation>
    <scope>NUCLEOTIDE SEQUENCE</scope>
    <source>
        <strain evidence="6">JCM 31740</strain>
    </source>
</reference>
<dbReference type="EC" id="6.3.2.5" evidence="3"/>
<dbReference type="GO" id="GO:0004633">
    <property type="term" value="F:phosphopantothenoylcysteine decarboxylase activity"/>
    <property type="evidence" value="ECO:0007669"/>
    <property type="project" value="UniProtKB-UniRule"/>
</dbReference>
<comment type="catalytic activity">
    <reaction evidence="3">
        <text>N-[(R)-4-phosphopantothenoyl]-L-cysteine + H(+) = (R)-4'-phosphopantetheine + CO2</text>
        <dbReference type="Rhea" id="RHEA:16793"/>
        <dbReference type="ChEBI" id="CHEBI:15378"/>
        <dbReference type="ChEBI" id="CHEBI:16526"/>
        <dbReference type="ChEBI" id="CHEBI:59458"/>
        <dbReference type="ChEBI" id="CHEBI:61723"/>
        <dbReference type="EC" id="4.1.1.36"/>
    </reaction>
</comment>
<keyword evidence="3" id="KW-0288">FMN</keyword>
<feature type="binding site" evidence="3">
    <location>
        <position position="345"/>
    </location>
    <ligand>
        <name>CTP</name>
        <dbReference type="ChEBI" id="CHEBI:37563"/>
    </ligand>
</feature>
<feature type="region of interest" description="Phosphopantothenate--cysteine ligase" evidence="3">
    <location>
        <begin position="196"/>
        <end position="410"/>
    </location>
</feature>
<keyword evidence="3" id="KW-0460">Magnesium</keyword>
<dbReference type="AlphaFoldDB" id="A0A830H1C2"/>
<evidence type="ECO:0000259" key="5">
    <source>
        <dbReference type="Pfam" id="PF04127"/>
    </source>
</evidence>
<dbReference type="EMBL" id="BMQS01000011">
    <property type="protein sequence ID" value="GGT97194.1"/>
    <property type="molecule type" value="Genomic_DNA"/>
</dbReference>
<feature type="domain" description="Flavoprotein" evidence="4">
    <location>
        <begin position="20"/>
        <end position="157"/>
    </location>
</feature>
<comment type="function">
    <text evidence="3">Catalyzes two sequential steps in the biosynthesis of coenzyme A. In the first step cysteine is conjugated to 4'-phosphopantothenate to form 4-phosphopantothenoylcysteine. In the second step the latter compound is decarboxylated to form 4'-phosphopantotheine.</text>
</comment>
<dbReference type="SUPFAM" id="SSF102645">
    <property type="entry name" value="CoaB-like"/>
    <property type="match status" value="1"/>
</dbReference>
<dbReference type="GO" id="GO:0015941">
    <property type="term" value="P:pantothenate catabolic process"/>
    <property type="evidence" value="ECO:0007669"/>
    <property type="project" value="InterPro"/>
</dbReference>
<comment type="pathway">
    <text evidence="3">Cofactor biosynthesis; coenzyme A biosynthesis.</text>
</comment>
<feature type="binding site" evidence="3">
    <location>
        <position position="285"/>
    </location>
    <ligand>
        <name>CTP</name>
        <dbReference type="ChEBI" id="CHEBI:37563"/>
    </ligand>
</feature>
<comment type="cofactor">
    <cofactor evidence="3">
        <name>Mg(2+)</name>
        <dbReference type="ChEBI" id="CHEBI:18420"/>
    </cofactor>
</comment>
<dbReference type="SUPFAM" id="SSF52507">
    <property type="entry name" value="Homo-oligomeric flavin-containing Cys decarboxylases, HFCD"/>
    <property type="match status" value="1"/>
</dbReference>
<feature type="binding site" evidence="3">
    <location>
        <position position="327"/>
    </location>
    <ligand>
        <name>CTP</name>
        <dbReference type="ChEBI" id="CHEBI:37563"/>
    </ligand>
</feature>
<evidence type="ECO:0000256" key="2">
    <source>
        <dbReference type="ARBA" id="ARBA00023239"/>
    </source>
</evidence>
<dbReference type="GO" id="GO:0046872">
    <property type="term" value="F:metal ion binding"/>
    <property type="evidence" value="ECO:0007669"/>
    <property type="project" value="UniProtKB-KW"/>
</dbReference>
<name>A0A830H1C2_9CREN</name>
<dbReference type="Pfam" id="PF02441">
    <property type="entry name" value="Flavoprotein"/>
    <property type="match status" value="1"/>
</dbReference>
<comment type="caution">
    <text evidence="6">The sequence shown here is derived from an EMBL/GenBank/DDBJ whole genome shotgun (WGS) entry which is preliminary data.</text>
</comment>
<dbReference type="GO" id="GO:0010181">
    <property type="term" value="F:FMN binding"/>
    <property type="evidence" value="ECO:0007669"/>
    <property type="project" value="UniProtKB-UniRule"/>
</dbReference>
<comment type="similarity">
    <text evidence="3">In the N-terminal section; belongs to the HFCD (homo-oligomeric flavin containing Cys decarboxylase) superfamily.</text>
</comment>
<dbReference type="Pfam" id="PF04127">
    <property type="entry name" value="DFP"/>
    <property type="match status" value="1"/>
</dbReference>
<dbReference type="UniPathway" id="UPA00241"/>
<evidence type="ECO:0000256" key="3">
    <source>
        <dbReference type="HAMAP-Rule" id="MF_02225"/>
    </source>
</evidence>
<keyword evidence="3" id="KW-0436">Ligase</keyword>
<dbReference type="Gene3D" id="3.40.50.1950">
    <property type="entry name" value="Flavin prenyltransferase-like"/>
    <property type="match status" value="1"/>
</dbReference>
<comment type="similarity">
    <text evidence="3">In the C-terminal section; belongs to the PPC synthetase family.</text>
</comment>
<feature type="binding site" evidence="3">
    <location>
        <position position="295"/>
    </location>
    <ligand>
        <name>CTP</name>
        <dbReference type="ChEBI" id="CHEBI:37563"/>
    </ligand>
</feature>
<dbReference type="PANTHER" id="PTHR14359">
    <property type="entry name" value="HOMO-OLIGOMERIC FLAVIN CONTAINING CYS DECARBOXYLASE FAMILY"/>
    <property type="match status" value="1"/>
</dbReference>
<reference evidence="6" key="1">
    <citation type="journal article" date="2014" name="Int. J. Syst. Evol. Microbiol.">
        <title>Complete genome sequence of Corynebacterium casei LMG S-19264T (=DSM 44701T), isolated from a smear-ripened cheese.</title>
        <authorList>
            <consortium name="US DOE Joint Genome Institute (JGI-PGF)"/>
            <person name="Walter F."/>
            <person name="Albersmeier A."/>
            <person name="Kalinowski J."/>
            <person name="Ruckert C."/>
        </authorList>
    </citation>
    <scope>NUCLEOTIDE SEQUENCE</scope>
    <source>
        <strain evidence="6">JCM 31740</strain>
    </source>
</reference>
<comment type="cofactor">
    <cofactor evidence="3">
        <name>FMN</name>
        <dbReference type="ChEBI" id="CHEBI:58210"/>
    </cofactor>
    <text evidence="3">Binds 1 FMN per subunit.</text>
</comment>
<feature type="region of interest" description="Phosphopantothenoylcysteine decarboxylase" evidence="3">
    <location>
        <begin position="1"/>
        <end position="195"/>
    </location>
</feature>
<comment type="catalytic activity">
    <reaction evidence="3">
        <text>(R)-4'-phosphopantothenate + L-cysteine + CTP = N-[(R)-4-phosphopantothenoyl]-L-cysteine + CMP + diphosphate + H(+)</text>
        <dbReference type="Rhea" id="RHEA:19397"/>
        <dbReference type="ChEBI" id="CHEBI:10986"/>
        <dbReference type="ChEBI" id="CHEBI:15378"/>
        <dbReference type="ChEBI" id="CHEBI:33019"/>
        <dbReference type="ChEBI" id="CHEBI:35235"/>
        <dbReference type="ChEBI" id="CHEBI:37563"/>
        <dbReference type="ChEBI" id="CHEBI:59458"/>
        <dbReference type="ChEBI" id="CHEBI:60377"/>
        <dbReference type="EC" id="6.3.2.5"/>
    </reaction>
</comment>
<evidence type="ECO:0000313" key="6">
    <source>
        <dbReference type="EMBL" id="GGT97194.1"/>
    </source>
</evidence>
<organism evidence="6 7">
    <name type="scientific">Sulfodiicoccus acidiphilus</name>
    <dbReference type="NCBI Taxonomy" id="1670455"/>
    <lineage>
        <taxon>Archaea</taxon>
        <taxon>Thermoproteota</taxon>
        <taxon>Thermoprotei</taxon>
        <taxon>Sulfolobales</taxon>
        <taxon>Sulfolobaceae</taxon>
        <taxon>Sulfodiicoccus</taxon>
    </lineage>
</organism>
<dbReference type="Gene3D" id="3.40.50.10300">
    <property type="entry name" value="CoaB-like"/>
    <property type="match status" value="1"/>
</dbReference>
<dbReference type="InterPro" id="IPR035929">
    <property type="entry name" value="CoaB-like_sf"/>
</dbReference>